<feature type="transmembrane region" description="Helical" evidence="7">
    <location>
        <begin position="230"/>
        <end position="252"/>
    </location>
</feature>
<feature type="transmembrane region" description="Helical" evidence="7">
    <location>
        <begin position="121"/>
        <end position="140"/>
    </location>
</feature>
<evidence type="ECO:0000256" key="7">
    <source>
        <dbReference type="SAM" id="Phobius"/>
    </source>
</evidence>
<dbReference type="InterPro" id="IPR002293">
    <property type="entry name" value="AA/rel_permease1"/>
</dbReference>
<feature type="transmembrane region" description="Helical" evidence="7">
    <location>
        <begin position="278"/>
        <end position="301"/>
    </location>
</feature>
<evidence type="ECO:0000256" key="3">
    <source>
        <dbReference type="ARBA" id="ARBA00022475"/>
    </source>
</evidence>
<evidence type="ECO:0000256" key="2">
    <source>
        <dbReference type="ARBA" id="ARBA00022448"/>
    </source>
</evidence>
<dbReference type="PANTHER" id="PTHR42770:SF15">
    <property type="entry name" value="GLUTAMATE_GAMMA-AMINOBUTYRATE ANTIPORTER-RELATED"/>
    <property type="match status" value="1"/>
</dbReference>
<organism evidence="8 9">
    <name type="scientific">Legionella maioricensis</name>
    <dbReference type="NCBI Taxonomy" id="2896528"/>
    <lineage>
        <taxon>Bacteria</taxon>
        <taxon>Pseudomonadati</taxon>
        <taxon>Pseudomonadota</taxon>
        <taxon>Gammaproteobacteria</taxon>
        <taxon>Legionellales</taxon>
        <taxon>Legionellaceae</taxon>
        <taxon>Legionella</taxon>
    </lineage>
</organism>
<comment type="subcellular location">
    <subcellularLocation>
        <location evidence="1">Cell membrane</location>
        <topology evidence="1">Multi-pass membrane protein</topology>
    </subcellularLocation>
</comment>
<reference evidence="8" key="1">
    <citation type="submission" date="2021-11" db="EMBL/GenBank/DDBJ databases">
        <title>Legionella maioricencis sp. nov., a new species isolated from hot water samples in Mallorca.</title>
        <authorList>
            <person name="Crespi S."/>
            <person name="Drasar V."/>
            <person name="Salva-Serra F."/>
            <person name="Jaen-Luchoro D."/>
            <person name="Pineiro-Iglesias B."/>
            <person name="Aliaga F."/>
            <person name="Fernandez-Juarez V."/>
            <person name="Coll G."/>
            <person name="Moore E.R.B."/>
            <person name="Bennasar-Figueras A."/>
        </authorList>
    </citation>
    <scope>NUCLEOTIDE SEQUENCE</scope>
    <source>
        <strain evidence="8">HCPI-6</strain>
    </source>
</reference>
<dbReference type="Proteomes" id="UP001139721">
    <property type="component" value="Unassembled WGS sequence"/>
</dbReference>
<dbReference type="Pfam" id="PF13520">
    <property type="entry name" value="AA_permease_2"/>
    <property type="match status" value="1"/>
</dbReference>
<evidence type="ECO:0000256" key="1">
    <source>
        <dbReference type="ARBA" id="ARBA00004651"/>
    </source>
</evidence>
<dbReference type="PANTHER" id="PTHR42770">
    <property type="entry name" value="AMINO ACID TRANSPORTER-RELATED"/>
    <property type="match status" value="1"/>
</dbReference>
<feature type="transmembrane region" description="Helical" evidence="7">
    <location>
        <begin position="399"/>
        <end position="421"/>
    </location>
</feature>
<feature type="transmembrane region" description="Helical" evidence="7">
    <location>
        <begin position="147"/>
        <end position="170"/>
    </location>
</feature>
<dbReference type="Gene3D" id="1.20.1740.10">
    <property type="entry name" value="Amino acid/polyamine transporter I"/>
    <property type="match status" value="1"/>
</dbReference>
<dbReference type="RefSeq" id="WP_250421654.1">
    <property type="nucleotide sequence ID" value="NZ_JAJKBJ010000005.1"/>
</dbReference>
<keyword evidence="6 7" id="KW-0472">Membrane</keyword>
<evidence type="ECO:0000256" key="5">
    <source>
        <dbReference type="ARBA" id="ARBA00022989"/>
    </source>
</evidence>
<feature type="transmembrane region" description="Helical" evidence="7">
    <location>
        <begin position="81"/>
        <end position="109"/>
    </location>
</feature>
<evidence type="ECO:0000256" key="4">
    <source>
        <dbReference type="ARBA" id="ARBA00022692"/>
    </source>
</evidence>
<dbReference type="GO" id="GO:0022857">
    <property type="term" value="F:transmembrane transporter activity"/>
    <property type="evidence" value="ECO:0007669"/>
    <property type="project" value="InterPro"/>
</dbReference>
<proteinExistence type="predicted"/>
<dbReference type="EMBL" id="JAJKBJ010000005">
    <property type="protein sequence ID" value="MCL9683733.1"/>
    <property type="molecule type" value="Genomic_DNA"/>
</dbReference>
<name>A0A9X2D010_9GAMM</name>
<accession>A0A9X2D010</accession>
<sequence>MNHSKRVLSVFSLVMINIIAVDSLRTLPISAKLGLSLISYYIIAAFAFFIPVALVAAELATAYPNTGGIYVWVREAFGKRAGFITIWLQWIYNVVWYPTILAFIAATLSYLIAPELSNNKFYLLGTTLGLFWLFTLLNCFGMRISSIVSIIGASIGTVLPMLIIIVLGINWCFQGKTVAVDYSASWLPDFSSLGNLSLFAAVLFGLIGMEMSAVHAEEVKNPQRDYPKALLYSTLVIISTLSLGSLAIVIVVPNESLSVVSGLIDAYSIFFNSYHMPWMTSVIAVLIIVGGISGVSAWIIGPTKGLLVSARDGSLPARFTRVNKYGAPVTILVTQAIIFSFLSSIFILLDSINAAYWMLSDLSAQMALMVYVIMFAAAIKLRYSKPEQPRGYTIPGGNIVMWLVSGTGIVCCLTAMFVGFIPPTQIPIGNIFFFESFLIGGLTLFVLIPWFLAKKH</sequence>
<keyword evidence="5 7" id="KW-1133">Transmembrane helix</keyword>
<protein>
    <submittedName>
        <fullName evidence="8">APC family permease</fullName>
    </submittedName>
</protein>
<dbReference type="PIRSF" id="PIRSF006060">
    <property type="entry name" value="AA_transporter"/>
    <property type="match status" value="1"/>
</dbReference>
<keyword evidence="2" id="KW-0813">Transport</keyword>
<keyword evidence="3" id="KW-1003">Cell membrane</keyword>
<evidence type="ECO:0000313" key="9">
    <source>
        <dbReference type="Proteomes" id="UP001139721"/>
    </source>
</evidence>
<feature type="transmembrane region" description="Helical" evidence="7">
    <location>
        <begin position="7"/>
        <end position="26"/>
    </location>
</feature>
<feature type="transmembrane region" description="Helical" evidence="7">
    <location>
        <begin position="355"/>
        <end position="379"/>
    </location>
</feature>
<dbReference type="AlphaFoldDB" id="A0A9X2D010"/>
<feature type="transmembrane region" description="Helical" evidence="7">
    <location>
        <begin position="190"/>
        <end position="209"/>
    </location>
</feature>
<dbReference type="GO" id="GO:0005886">
    <property type="term" value="C:plasma membrane"/>
    <property type="evidence" value="ECO:0007669"/>
    <property type="project" value="UniProtKB-SubCell"/>
</dbReference>
<evidence type="ECO:0000256" key="6">
    <source>
        <dbReference type="ARBA" id="ARBA00023136"/>
    </source>
</evidence>
<gene>
    <name evidence="8" type="ORF">LOX96_06485</name>
</gene>
<evidence type="ECO:0000313" key="8">
    <source>
        <dbReference type="EMBL" id="MCL9683733.1"/>
    </source>
</evidence>
<feature type="transmembrane region" description="Helical" evidence="7">
    <location>
        <begin position="38"/>
        <end position="60"/>
    </location>
</feature>
<feature type="transmembrane region" description="Helical" evidence="7">
    <location>
        <begin position="325"/>
        <end position="349"/>
    </location>
</feature>
<keyword evidence="4 7" id="KW-0812">Transmembrane</keyword>
<comment type="caution">
    <text evidence="8">The sequence shown here is derived from an EMBL/GenBank/DDBJ whole genome shotgun (WGS) entry which is preliminary data.</text>
</comment>
<dbReference type="InterPro" id="IPR050367">
    <property type="entry name" value="APC_superfamily"/>
</dbReference>
<keyword evidence="9" id="KW-1185">Reference proteome</keyword>
<feature type="transmembrane region" description="Helical" evidence="7">
    <location>
        <begin position="433"/>
        <end position="453"/>
    </location>
</feature>